<evidence type="ECO:0000313" key="7">
    <source>
        <dbReference type="RefSeq" id="XP_033343847.1"/>
    </source>
</evidence>
<dbReference type="AlphaFoldDB" id="A0A6J3JST1"/>
<feature type="region of interest" description="Disordered" evidence="4">
    <location>
        <begin position="277"/>
        <end position="297"/>
    </location>
</feature>
<dbReference type="GeneID" id="117230467"/>
<dbReference type="Proteomes" id="UP000504631">
    <property type="component" value="Unplaced"/>
</dbReference>
<dbReference type="KEGG" id="bvk:117230467"/>
<accession>A0A6J3JST1</accession>
<dbReference type="Gene3D" id="3.80.10.10">
    <property type="entry name" value="Ribonuclease Inhibitor"/>
    <property type="match status" value="1"/>
</dbReference>
<evidence type="ECO:0000256" key="1">
    <source>
        <dbReference type="ARBA" id="ARBA00022614"/>
    </source>
</evidence>
<reference evidence="7" key="1">
    <citation type="submission" date="2025-08" db="UniProtKB">
        <authorList>
            <consortium name="RefSeq"/>
        </authorList>
    </citation>
    <scope>IDENTIFICATION</scope>
    <source>
        <tissue evidence="7">Muscle</tissue>
    </source>
</reference>
<dbReference type="PROSITE" id="PS51450">
    <property type="entry name" value="LRR"/>
    <property type="match status" value="1"/>
</dbReference>
<organism evidence="6 7">
    <name type="scientific">Bombus vosnesenskii</name>
    <dbReference type="NCBI Taxonomy" id="207650"/>
    <lineage>
        <taxon>Eukaryota</taxon>
        <taxon>Metazoa</taxon>
        <taxon>Ecdysozoa</taxon>
        <taxon>Arthropoda</taxon>
        <taxon>Hexapoda</taxon>
        <taxon>Insecta</taxon>
        <taxon>Pterygota</taxon>
        <taxon>Neoptera</taxon>
        <taxon>Endopterygota</taxon>
        <taxon>Hymenoptera</taxon>
        <taxon>Apocrita</taxon>
        <taxon>Aculeata</taxon>
        <taxon>Apoidea</taxon>
        <taxon>Anthophila</taxon>
        <taxon>Apidae</taxon>
        <taxon>Bombus</taxon>
        <taxon>Pyrobombus</taxon>
    </lineage>
</organism>
<protein>
    <submittedName>
        <fullName evidence="7">Mucin-2-like isoform X1</fullName>
    </submittedName>
</protein>
<evidence type="ECO:0000256" key="4">
    <source>
        <dbReference type="SAM" id="MobiDB-lite"/>
    </source>
</evidence>
<evidence type="ECO:0000256" key="3">
    <source>
        <dbReference type="ARBA" id="ARBA00022737"/>
    </source>
</evidence>
<proteinExistence type="predicted"/>
<dbReference type="InterPro" id="IPR032675">
    <property type="entry name" value="LRR_dom_sf"/>
</dbReference>
<keyword evidence="1" id="KW-0433">Leucine-rich repeat</keyword>
<dbReference type="SUPFAM" id="SSF52058">
    <property type="entry name" value="L domain-like"/>
    <property type="match status" value="1"/>
</dbReference>
<dbReference type="Pfam" id="PF13855">
    <property type="entry name" value="LRR_8"/>
    <property type="match status" value="1"/>
</dbReference>
<feature type="signal peptide" evidence="5">
    <location>
        <begin position="1"/>
        <end position="22"/>
    </location>
</feature>
<sequence length="576" mass="64623">MVGIVGLFLCALLCASVSDVQGACKQVKNDDMIEYSCTGGQLSDLDNLPASTGKIRISHMPIQRITADTFSRFGLDLWVLGCSYCGIMDIEPGAFEHLSNLQQLSFDNNHLTTIKVSWFRKLNYLTYLDLNYNNIESIEDGLFKNLPGLVDLRLSGNRLECLNLVDMSHLKGLKRIFLSENSEFKCPKAVSAFLEKRGVSFDSDPEWSRIPDDLIYPEIPYDYDEESSIEGQSIEEQSTPLPAHRERLHPTITPSPIATTQYTPPPFRTTEEVVYRPHNSPDWRTTPRTDADPYESRAKTTVSPYDINMIYHQSIPEEYWRTTTILYGSGGEATNPSYDEDTRAPYIPPRTVAPIERVTYPQREMTDYSGQDITTLSSWPRTSESVGAGGEYEVYPPYRNQDKHYTEQPDYSNPPNSVLLASSQIPPHVELNTERSMDPYSGWSAKNSIPSNEKYPPTSVPNIENKASEISVPSSYTTQSIHSIPHIPTVMVQPAHPENVYQPPYYDPAVTVHSPPSVNNWPQQEEGTSAIVQIETTTDKPLPNCTTRSLSSSSQSSITMIIVSVLLAIRVLVEGF</sequence>
<feature type="compositionally biased region" description="Polar residues" evidence="4">
    <location>
        <begin position="373"/>
        <end position="385"/>
    </location>
</feature>
<dbReference type="Pfam" id="PF00560">
    <property type="entry name" value="LRR_1"/>
    <property type="match status" value="1"/>
</dbReference>
<dbReference type="InterPro" id="IPR050328">
    <property type="entry name" value="Dev_Immune_Receptor"/>
</dbReference>
<dbReference type="PANTHER" id="PTHR24373:SF275">
    <property type="entry name" value="TIR DOMAIN-CONTAINING PROTEIN"/>
    <property type="match status" value="1"/>
</dbReference>
<name>A0A6J3JST1_9HYME</name>
<gene>
    <name evidence="7" type="primary">LOC117230467</name>
</gene>
<dbReference type="SMART" id="SM00369">
    <property type="entry name" value="LRR_TYP"/>
    <property type="match status" value="3"/>
</dbReference>
<evidence type="ECO:0000313" key="6">
    <source>
        <dbReference type="Proteomes" id="UP000504631"/>
    </source>
</evidence>
<dbReference type="InterPro" id="IPR003591">
    <property type="entry name" value="Leu-rich_rpt_typical-subtyp"/>
</dbReference>
<evidence type="ECO:0000256" key="5">
    <source>
        <dbReference type="SAM" id="SignalP"/>
    </source>
</evidence>
<dbReference type="PANTHER" id="PTHR24373">
    <property type="entry name" value="SLIT RELATED LEUCINE-RICH REPEAT NEURONAL PROTEIN"/>
    <property type="match status" value="1"/>
</dbReference>
<dbReference type="InterPro" id="IPR001611">
    <property type="entry name" value="Leu-rich_rpt"/>
</dbReference>
<feature type="chain" id="PRO_5026716245" evidence="5">
    <location>
        <begin position="23"/>
        <end position="576"/>
    </location>
</feature>
<feature type="region of interest" description="Disordered" evidence="4">
    <location>
        <begin position="373"/>
        <end position="393"/>
    </location>
</feature>
<keyword evidence="6" id="KW-1185">Reference proteome</keyword>
<keyword evidence="3" id="KW-0677">Repeat</keyword>
<dbReference type="RefSeq" id="XP_033343847.1">
    <property type="nucleotide sequence ID" value="XM_033487956.1"/>
</dbReference>
<keyword evidence="2 5" id="KW-0732">Signal</keyword>
<evidence type="ECO:0000256" key="2">
    <source>
        <dbReference type="ARBA" id="ARBA00022729"/>
    </source>
</evidence>